<feature type="compositionally biased region" description="Polar residues" evidence="1">
    <location>
        <begin position="73"/>
        <end position="82"/>
    </location>
</feature>
<dbReference type="HOGENOM" id="CLU_1706094_0_0_1"/>
<reference evidence="2 3" key="1">
    <citation type="journal article" date="2007" name="Nature">
        <title>Evolution of genes and genomes on the Drosophila phylogeny.</title>
        <authorList>
            <consortium name="Drosophila 12 Genomes Consortium"/>
            <person name="Clark A.G."/>
            <person name="Eisen M.B."/>
            <person name="Smith D.R."/>
            <person name="Bergman C.M."/>
            <person name="Oliver B."/>
            <person name="Markow T.A."/>
            <person name="Kaufman T.C."/>
            <person name="Kellis M."/>
            <person name="Gelbart W."/>
            <person name="Iyer V.N."/>
            <person name="Pollard D.A."/>
            <person name="Sackton T.B."/>
            <person name="Larracuente A.M."/>
            <person name="Singh N.D."/>
            <person name="Abad J.P."/>
            <person name="Abt D.N."/>
            <person name="Adryan B."/>
            <person name="Aguade M."/>
            <person name="Akashi H."/>
            <person name="Anderson W.W."/>
            <person name="Aquadro C.F."/>
            <person name="Ardell D.H."/>
            <person name="Arguello R."/>
            <person name="Artieri C.G."/>
            <person name="Barbash D.A."/>
            <person name="Barker D."/>
            <person name="Barsanti P."/>
            <person name="Batterham P."/>
            <person name="Batzoglou S."/>
            <person name="Begun D."/>
            <person name="Bhutkar A."/>
            <person name="Blanco E."/>
            <person name="Bosak S.A."/>
            <person name="Bradley R.K."/>
            <person name="Brand A.D."/>
            <person name="Brent M.R."/>
            <person name="Brooks A.N."/>
            <person name="Brown R.H."/>
            <person name="Butlin R.K."/>
            <person name="Caggese C."/>
            <person name="Calvi B.R."/>
            <person name="Bernardo de Carvalho A."/>
            <person name="Caspi A."/>
            <person name="Castrezana S."/>
            <person name="Celniker S.E."/>
            <person name="Chang J.L."/>
            <person name="Chapple C."/>
            <person name="Chatterji S."/>
            <person name="Chinwalla A."/>
            <person name="Civetta A."/>
            <person name="Clifton S.W."/>
            <person name="Comeron J.M."/>
            <person name="Costello J.C."/>
            <person name="Coyne J.A."/>
            <person name="Daub J."/>
            <person name="David R.G."/>
            <person name="Delcher A.L."/>
            <person name="Delehaunty K."/>
            <person name="Do C.B."/>
            <person name="Ebling H."/>
            <person name="Edwards K."/>
            <person name="Eickbush T."/>
            <person name="Evans J.D."/>
            <person name="Filipski A."/>
            <person name="Findeiss S."/>
            <person name="Freyhult E."/>
            <person name="Fulton L."/>
            <person name="Fulton R."/>
            <person name="Garcia A.C."/>
            <person name="Gardiner A."/>
            <person name="Garfield D.A."/>
            <person name="Garvin B.E."/>
            <person name="Gibson G."/>
            <person name="Gilbert D."/>
            <person name="Gnerre S."/>
            <person name="Godfrey J."/>
            <person name="Good R."/>
            <person name="Gotea V."/>
            <person name="Gravely B."/>
            <person name="Greenberg A.J."/>
            <person name="Griffiths-Jones S."/>
            <person name="Gross S."/>
            <person name="Guigo R."/>
            <person name="Gustafson E.A."/>
            <person name="Haerty W."/>
            <person name="Hahn M.W."/>
            <person name="Halligan D.L."/>
            <person name="Halpern A.L."/>
            <person name="Halter G.M."/>
            <person name="Han M.V."/>
            <person name="Heger A."/>
            <person name="Hillier L."/>
            <person name="Hinrichs A.S."/>
            <person name="Holmes I."/>
            <person name="Hoskins R.A."/>
            <person name="Hubisz M.J."/>
            <person name="Hultmark D."/>
            <person name="Huntley M.A."/>
            <person name="Jaffe D.B."/>
            <person name="Jagadeeshan S."/>
            <person name="Jeck W.R."/>
            <person name="Johnson J."/>
            <person name="Jones C.D."/>
            <person name="Jordan W.C."/>
            <person name="Karpen G.H."/>
            <person name="Kataoka E."/>
            <person name="Keightley P.D."/>
            <person name="Kheradpour P."/>
            <person name="Kirkness E.F."/>
            <person name="Koerich L.B."/>
            <person name="Kristiansen K."/>
            <person name="Kudrna D."/>
            <person name="Kulathinal R.J."/>
            <person name="Kumar S."/>
            <person name="Kwok R."/>
            <person name="Lander E."/>
            <person name="Langley C.H."/>
            <person name="Lapoint R."/>
            <person name="Lazzaro B.P."/>
            <person name="Lee S.J."/>
            <person name="Levesque L."/>
            <person name="Li R."/>
            <person name="Lin C.F."/>
            <person name="Lin M.F."/>
            <person name="Lindblad-Toh K."/>
            <person name="Llopart A."/>
            <person name="Long M."/>
            <person name="Low L."/>
            <person name="Lozovsky E."/>
            <person name="Lu J."/>
            <person name="Luo M."/>
            <person name="Machado C.A."/>
            <person name="Makalowski W."/>
            <person name="Marzo M."/>
            <person name="Matsuda M."/>
            <person name="Matzkin L."/>
            <person name="McAllister B."/>
            <person name="McBride C.S."/>
            <person name="McKernan B."/>
            <person name="McKernan K."/>
            <person name="Mendez-Lago M."/>
            <person name="Minx P."/>
            <person name="Mollenhauer M.U."/>
            <person name="Montooth K."/>
            <person name="Mount S.M."/>
            <person name="Mu X."/>
            <person name="Myers E."/>
            <person name="Negre B."/>
            <person name="Newfeld S."/>
            <person name="Nielsen R."/>
            <person name="Noor M.A."/>
            <person name="O'Grady P."/>
            <person name="Pachter L."/>
            <person name="Papaceit M."/>
            <person name="Parisi M.J."/>
            <person name="Parisi M."/>
            <person name="Parts L."/>
            <person name="Pedersen J.S."/>
            <person name="Pesole G."/>
            <person name="Phillippy A.M."/>
            <person name="Ponting C.P."/>
            <person name="Pop M."/>
            <person name="Porcelli D."/>
            <person name="Powell J.R."/>
            <person name="Prohaska S."/>
            <person name="Pruitt K."/>
            <person name="Puig M."/>
            <person name="Quesneville H."/>
            <person name="Ram K.R."/>
            <person name="Rand D."/>
            <person name="Rasmussen M.D."/>
            <person name="Reed L.K."/>
            <person name="Reenan R."/>
            <person name="Reily A."/>
            <person name="Remington K.A."/>
            <person name="Rieger T.T."/>
            <person name="Ritchie M.G."/>
            <person name="Robin C."/>
            <person name="Rogers Y.H."/>
            <person name="Rohde C."/>
            <person name="Rozas J."/>
            <person name="Rubenfield M.J."/>
            <person name="Ruiz A."/>
            <person name="Russo S."/>
            <person name="Salzberg S.L."/>
            <person name="Sanchez-Gracia A."/>
            <person name="Saranga D.J."/>
            <person name="Sato H."/>
            <person name="Schaeffer S.W."/>
            <person name="Schatz M.C."/>
            <person name="Schlenke T."/>
            <person name="Schwartz R."/>
            <person name="Segarra C."/>
            <person name="Singh R.S."/>
            <person name="Sirot L."/>
            <person name="Sirota M."/>
            <person name="Sisneros N.B."/>
            <person name="Smith C.D."/>
            <person name="Smith T.F."/>
            <person name="Spieth J."/>
            <person name="Stage D.E."/>
            <person name="Stark A."/>
            <person name="Stephan W."/>
            <person name="Strausberg R.L."/>
            <person name="Strempel S."/>
            <person name="Sturgill D."/>
            <person name="Sutton G."/>
            <person name="Sutton G.G."/>
            <person name="Tao W."/>
            <person name="Teichmann S."/>
            <person name="Tobari Y.N."/>
            <person name="Tomimura Y."/>
            <person name="Tsolas J.M."/>
            <person name="Valente V.L."/>
            <person name="Venter E."/>
            <person name="Venter J.C."/>
            <person name="Vicario S."/>
            <person name="Vieira F.G."/>
            <person name="Vilella A.J."/>
            <person name="Villasante A."/>
            <person name="Walenz B."/>
            <person name="Wang J."/>
            <person name="Wasserman M."/>
            <person name="Watts T."/>
            <person name="Wilson D."/>
            <person name="Wilson R.K."/>
            <person name="Wing R.A."/>
            <person name="Wolfner M.F."/>
            <person name="Wong A."/>
            <person name="Wong G.K."/>
            <person name="Wu C.I."/>
            <person name="Wu G."/>
            <person name="Yamamoto D."/>
            <person name="Yang H.P."/>
            <person name="Yang S.P."/>
            <person name="Yorke J.A."/>
            <person name="Yoshida K."/>
            <person name="Zdobnov E."/>
            <person name="Zhang P."/>
            <person name="Zhang Y."/>
            <person name="Zimin A.V."/>
            <person name="Baldwin J."/>
            <person name="Abdouelleil A."/>
            <person name="Abdulkadir J."/>
            <person name="Abebe A."/>
            <person name="Abera B."/>
            <person name="Abreu J."/>
            <person name="Acer S.C."/>
            <person name="Aftuck L."/>
            <person name="Alexander A."/>
            <person name="An P."/>
            <person name="Anderson E."/>
            <person name="Anderson S."/>
            <person name="Arachi H."/>
            <person name="Azer M."/>
            <person name="Bachantsang P."/>
            <person name="Barry A."/>
            <person name="Bayul T."/>
            <person name="Berlin A."/>
            <person name="Bessette D."/>
            <person name="Bloom T."/>
            <person name="Blye J."/>
            <person name="Boguslavskiy L."/>
            <person name="Bonnet C."/>
            <person name="Boukhgalter B."/>
            <person name="Bourzgui I."/>
            <person name="Brown A."/>
            <person name="Cahill P."/>
            <person name="Channer S."/>
            <person name="Cheshatsang Y."/>
            <person name="Chuda L."/>
            <person name="Citroen M."/>
            <person name="Collymore A."/>
            <person name="Cooke P."/>
            <person name="Costello M."/>
            <person name="D'Aco K."/>
            <person name="Daza R."/>
            <person name="De Haan G."/>
            <person name="DeGray S."/>
            <person name="DeMaso C."/>
            <person name="Dhargay N."/>
            <person name="Dooley K."/>
            <person name="Dooley E."/>
            <person name="Doricent M."/>
            <person name="Dorje P."/>
            <person name="Dorjee K."/>
            <person name="Dupes A."/>
            <person name="Elong R."/>
            <person name="Falk J."/>
            <person name="Farina A."/>
            <person name="Faro S."/>
            <person name="Ferguson D."/>
            <person name="Fisher S."/>
            <person name="Foley C.D."/>
            <person name="Franke A."/>
            <person name="Friedrich D."/>
            <person name="Gadbois L."/>
            <person name="Gearin G."/>
            <person name="Gearin C.R."/>
            <person name="Giannoukos G."/>
            <person name="Goode T."/>
            <person name="Graham J."/>
            <person name="Grandbois E."/>
            <person name="Grewal S."/>
            <person name="Gyaltsen K."/>
            <person name="Hafez N."/>
            <person name="Hagos B."/>
            <person name="Hall J."/>
            <person name="Henson C."/>
            <person name="Hollinger A."/>
            <person name="Honan T."/>
            <person name="Huard M.D."/>
            <person name="Hughes L."/>
            <person name="Hurhula B."/>
            <person name="Husby M.E."/>
            <person name="Kamat A."/>
            <person name="Kanga B."/>
            <person name="Kashin S."/>
            <person name="Khazanovich D."/>
            <person name="Kisner P."/>
            <person name="Lance K."/>
            <person name="Lara M."/>
            <person name="Lee W."/>
            <person name="Lennon N."/>
            <person name="Letendre F."/>
            <person name="LeVine R."/>
            <person name="Lipovsky A."/>
            <person name="Liu X."/>
            <person name="Liu J."/>
            <person name="Liu S."/>
            <person name="Lokyitsang T."/>
            <person name="Lokyitsang Y."/>
            <person name="Lubonja R."/>
            <person name="Lui A."/>
            <person name="MacDonald P."/>
            <person name="Magnisalis V."/>
            <person name="Maru K."/>
            <person name="Matthews C."/>
            <person name="McCusker W."/>
            <person name="McDonough S."/>
            <person name="Mehta T."/>
            <person name="Meldrim J."/>
            <person name="Meneus L."/>
            <person name="Mihai O."/>
            <person name="Mihalev A."/>
            <person name="Mihova T."/>
            <person name="Mittelman R."/>
            <person name="Mlenga V."/>
            <person name="Montmayeur A."/>
            <person name="Mulrain L."/>
            <person name="Navidi A."/>
            <person name="Naylor J."/>
            <person name="Negash T."/>
            <person name="Nguyen T."/>
            <person name="Nguyen N."/>
            <person name="Nicol R."/>
            <person name="Norbu C."/>
            <person name="Norbu N."/>
            <person name="Novod N."/>
            <person name="O'Neill B."/>
            <person name="Osman S."/>
            <person name="Markiewicz E."/>
            <person name="Oyono O.L."/>
            <person name="Patti C."/>
            <person name="Phunkhang P."/>
            <person name="Pierre F."/>
            <person name="Priest M."/>
            <person name="Raghuraman S."/>
            <person name="Rege F."/>
            <person name="Reyes R."/>
            <person name="Rise C."/>
            <person name="Rogov P."/>
            <person name="Ross K."/>
            <person name="Ryan E."/>
            <person name="Settipalli S."/>
            <person name="Shea T."/>
            <person name="Sherpa N."/>
            <person name="Shi L."/>
            <person name="Shih D."/>
            <person name="Sparrow T."/>
            <person name="Spaulding J."/>
            <person name="Stalker J."/>
            <person name="Stange-Thomann N."/>
            <person name="Stavropoulos S."/>
            <person name="Stone C."/>
            <person name="Strader C."/>
            <person name="Tesfaye S."/>
            <person name="Thomson T."/>
            <person name="Thoulutsang Y."/>
            <person name="Thoulutsang D."/>
            <person name="Topham K."/>
            <person name="Topping I."/>
            <person name="Tsamla T."/>
            <person name="Vassiliev H."/>
            <person name="Vo A."/>
            <person name="Wangchuk T."/>
            <person name="Wangdi T."/>
            <person name="Weiand M."/>
            <person name="Wilkinson J."/>
            <person name="Wilson A."/>
            <person name="Yadav S."/>
            <person name="Young G."/>
            <person name="Yu Q."/>
            <person name="Zembek L."/>
            <person name="Zhong D."/>
            <person name="Zimmer A."/>
            <person name="Zwirko Z."/>
            <person name="Jaffe D.B."/>
            <person name="Alvarez P."/>
            <person name="Brockman W."/>
            <person name="Butler J."/>
            <person name="Chin C."/>
            <person name="Gnerre S."/>
            <person name="Grabherr M."/>
            <person name="Kleber M."/>
            <person name="Mauceli E."/>
            <person name="MacCallum I."/>
        </authorList>
    </citation>
    <scope>NUCLEOTIDE SEQUENCE [LARGE SCALE GENOMIC DNA]</scope>
    <source>
        <strain evidence="3">MSH-3 / Tucson 14011-0111.49</strain>
    </source>
</reference>
<accession>B4H6W5</accession>
<dbReference type="Proteomes" id="UP000008744">
    <property type="component" value="Unassembled WGS sequence"/>
</dbReference>
<evidence type="ECO:0000313" key="2">
    <source>
        <dbReference type="EMBL" id="EDW33553.1"/>
    </source>
</evidence>
<gene>
    <name evidence="2" type="primary">Dper\GL21603</name>
    <name evidence="2" type="ORF">Dper_GL21603</name>
</gene>
<evidence type="ECO:0000313" key="3">
    <source>
        <dbReference type="Proteomes" id="UP000008744"/>
    </source>
</evidence>
<dbReference type="EMBL" id="CH479215">
    <property type="protein sequence ID" value="EDW33553.1"/>
    <property type="molecule type" value="Genomic_DNA"/>
</dbReference>
<proteinExistence type="predicted"/>
<protein>
    <submittedName>
        <fullName evidence="2">GL21603</fullName>
    </submittedName>
</protein>
<organism evidence="3">
    <name type="scientific">Drosophila persimilis</name>
    <name type="common">Fruit fly</name>
    <dbReference type="NCBI Taxonomy" id="7234"/>
    <lineage>
        <taxon>Eukaryota</taxon>
        <taxon>Metazoa</taxon>
        <taxon>Ecdysozoa</taxon>
        <taxon>Arthropoda</taxon>
        <taxon>Hexapoda</taxon>
        <taxon>Insecta</taxon>
        <taxon>Pterygota</taxon>
        <taxon>Neoptera</taxon>
        <taxon>Endopterygota</taxon>
        <taxon>Diptera</taxon>
        <taxon>Brachycera</taxon>
        <taxon>Muscomorpha</taxon>
        <taxon>Ephydroidea</taxon>
        <taxon>Drosophilidae</taxon>
        <taxon>Drosophila</taxon>
        <taxon>Sophophora</taxon>
    </lineage>
</organism>
<sequence length="154" mass="17356">MATVASSSTSSAANATTLFNDKQAISGLAYPCAALSKYRTRWHQQMHRQAGVQWLEFQRPQQQLSHHQKNLGRQKSQATSRKSPPPKAPHITTIERPTKGRNTSPMMMHHIQSQSQSQPQLQAWSSPGQYVSNGLRQRLLVLQMEVSAWKAIKK</sequence>
<evidence type="ECO:0000256" key="1">
    <source>
        <dbReference type="SAM" id="MobiDB-lite"/>
    </source>
</evidence>
<name>B4H6W5_DROPE</name>
<dbReference type="AlphaFoldDB" id="B4H6W5"/>
<feature type="region of interest" description="Disordered" evidence="1">
    <location>
        <begin position="57"/>
        <end position="101"/>
    </location>
</feature>
<keyword evidence="3" id="KW-1185">Reference proteome</keyword>